<dbReference type="AlphaFoldDB" id="A0A3M8A363"/>
<dbReference type="EMBL" id="RHHN01000132">
    <property type="protein sequence ID" value="RNB45600.1"/>
    <property type="molecule type" value="Genomic_DNA"/>
</dbReference>
<gene>
    <name evidence="2" type="ORF">EB820_25625</name>
</gene>
<feature type="transmembrane region" description="Helical" evidence="1">
    <location>
        <begin position="203"/>
        <end position="228"/>
    </location>
</feature>
<feature type="transmembrane region" description="Helical" evidence="1">
    <location>
        <begin position="12"/>
        <end position="29"/>
    </location>
</feature>
<keyword evidence="1" id="KW-0472">Membrane</keyword>
<sequence length="240" mass="27867">MERVLRMDKWIGVIVLVFVSVIGLVRLILGAKAFNEKRNFSIDFFNNYREFANGLMNQTFDGEKYQWLKLNSSKMQIIMGDYGIASTYKPAGANYMIRNYQMIVNGISEIKETYLRMDHGFGLSFEIRMLRELIGAIDDVLLTYVGSLDSNRESRMRDIKNPFVWFREGVRFIVTFPIYLMHWSGLIQYTTYYSFSNNIIVKFITFIIGIIAFISSIVTIVTGYTPFIKIIDDFIQSKGS</sequence>
<keyword evidence="1" id="KW-0812">Transmembrane</keyword>
<dbReference type="OrthoDB" id="2641383at2"/>
<proteinExistence type="predicted"/>
<feature type="transmembrane region" description="Helical" evidence="1">
    <location>
        <begin position="164"/>
        <end position="183"/>
    </location>
</feature>
<evidence type="ECO:0000256" key="1">
    <source>
        <dbReference type="SAM" id="Phobius"/>
    </source>
</evidence>
<evidence type="ECO:0000313" key="3">
    <source>
        <dbReference type="Proteomes" id="UP000276178"/>
    </source>
</evidence>
<protein>
    <submittedName>
        <fullName evidence="2">Uncharacterized protein</fullName>
    </submittedName>
</protein>
<keyword evidence="1" id="KW-1133">Transmembrane helix</keyword>
<evidence type="ECO:0000313" key="2">
    <source>
        <dbReference type="EMBL" id="RNB45600.1"/>
    </source>
</evidence>
<organism evidence="2 3">
    <name type="scientific">Brevibacillus agri</name>
    <dbReference type="NCBI Taxonomy" id="51101"/>
    <lineage>
        <taxon>Bacteria</taxon>
        <taxon>Bacillati</taxon>
        <taxon>Bacillota</taxon>
        <taxon>Bacilli</taxon>
        <taxon>Bacillales</taxon>
        <taxon>Paenibacillaceae</taxon>
        <taxon>Brevibacillus</taxon>
    </lineage>
</organism>
<accession>A0A3M8A363</accession>
<dbReference type="Proteomes" id="UP000276178">
    <property type="component" value="Unassembled WGS sequence"/>
</dbReference>
<name>A0A3M8A363_9BACL</name>
<comment type="caution">
    <text evidence="2">The sequence shown here is derived from an EMBL/GenBank/DDBJ whole genome shotgun (WGS) entry which is preliminary data.</text>
</comment>
<reference evidence="2 3" key="1">
    <citation type="submission" date="2018-10" db="EMBL/GenBank/DDBJ databases">
        <title>Phylogenomics of Brevibacillus.</title>
        <authorList>
            <person name="Dunlap C."/>
        </authorList>
    </citation>
    <scope>NUCLEOTIDE SEQUENCE [LARGE SCALE GENOMIC DNA]</scope>
    <source>
        <strain evidence="2 3">NRRL NRS 1219</strain>
    </source>
</reference>